<dbReference type="InterPro" id="IPR001242">
    <property type="entry name" value="Condensation_dom"/>
</dbReference>
<dbReference type="InterPro" id="IPR009081">
    <property type="entry name" value="PP-bd_ACP"/>
</dbReference>
<dbReference type="Gene3D" id="1.10.1200.10">
    <property type="entry name" value="ACP-like"/>
    <property type="match status" value="1"/>
</dbReference>
<dbReference type="Pfam" id="PF00550">
    <property type="entry name" value="PP-binding"/>
    <property type="match status" value="1"/>
</dbReference>
<dbReference type="Gene3D" id="3.30.300.30">
    <property type="match status" value="1"/>
</dbReference>
<dbReference type="PROSITE" id="PS00455">
    <property type="entry name" value="AMP_BINDING"/>
    <property type="match status" value="1"/>
</dbReference>
<comment type="caution">
    <text evidence="3">The sequence shown here is derived from an EMBL/GenBank/DDBJ whole genome shotgun (WGS) entry which is preliminary data.</text>
</comment>
<dbReference type="InterPro" id="IPR036736">
    <property type="entry name" value="ACP-like_sf"/>
</dbReference>
<dbReference type="EMBL" id="PDUU01000002">
    <property type="protein sequence ID" value="PHN99031.1"/>
    <property type="molecule type" value="Genomic_DNA"/>
</dbReference>
<dbReference type="Gene3D" id="3.40.50.12780">
    <property type="entry name" value="N-terminal domain of ligase-like"/>
    <property type="match status" value="1"/>
</dbReference>
<dbReference type="InterPro" id="IPR023213">
    <property type="entry name" value="CAT-like_dom_sf"/>
</dbReference>
<dbReference type="SUPFAM" id="SSF56801">
    <property type="entry name" value="Acetyl-CoA synthetase-like"/>
    <property type="match status" value="1"/>
</dbReference>
<reference evidence="3 4" key="1">
    <citation type="journal article" date="2016" name="Nat. Commun.">
        <title>Microbial interactions lead to rapid micro-scale successions on model marine particles.</title>
        <authorList>
            <person name="Datta M.S."/>
            <person name="Sliwerska E."/>
            <person name="Gore J."/>
            <person name="Polz M.F."/>
            <person name="Cordero O.X."/>
        </authorList>
    </citation>
    <scope>NUCLEOTIDE SEQUENCE [LARGE SCALE GENOMIC DNA]</scope>
    <source>
        <strain evidence="3 4">4G03</strain>
    </source>
</reference>
<reference evidence="3" key="2">
    <citation type="submission" date="2017-10" db="EMBL/GenBank/DDBJ databases">
        <authorList>
            <person name="Enke T.N."/>
            <person name="Cordero O.X."/>
        </authorList>
    </citation>
    <scope>NUCLEOTIDE SEQUENCE</scope>
    <source>
        <strain evidence="3">4G03</strain>
    </source>
</reference>
<dbReference type="PANTHER" id="PTHR45527">
    <property type="entry name" value="NONRIBOSOMAL PEPTIDE SYNTHETASE"/>
    <property type="match status" value="1"/>
</dbReference>
<dbReference type="AlphaFoldDB" id="A0A2G1BY93"/>
<dbReference type="InterPro" id="IPR020845">
    <property type="entry name" value="AMP-binding_CS"/>
</dbReference>
<dbReference type="GO" id="GO:0043041">
    <property type="term" value="P:amino acid activation for nonribosomal peptide biosynthetic process"/>
    <property type="evidence" value="ECO:0007669"/>
    <property type="project" value="TreeGrafter"/>
</dbReference>
<dbReference type="GO" id="GO:0003824">
    <property type="term" value="F:catalytic activity"/>
    <property type="evidence" value="ECO:0007669"/>
    <property type="project" value="InterPro"/>
</dbReference>
<name>A0A2G1BY93_9FLAO</name>
<sequence length="1082" mass="125635">MNKKVIHKVFENTVAKYPTNIAVKTENKTLSYLKLNEIANRLAHTINSLNIEDKGIISVLFEERLYQLVSLLGVFKSGKVYLPLDSKYQEKHWKEMYKLAPKVMLTSNLNHDKIKYFNKQLDYQIPFVIDLYLDEINGLKITLFKLIKEEYIKEDIHIGEKYSNPDFNIDGDDSSYIFFTSGSTGTPKAVLGKHKSLSHFIHWESRELEVNKNDKLGQIISYSFDASLKDVFISLINGATLCIPSEDIKQDTLKLTEWILKEKITLMHMVPTMFRLLTGIGIEKEGEIKEFPNLKYILLAGEKLYNKDILNWRKFHGKKTGIYNFYGTTESTILSTYHKIENQIEGKLSDVLCVGKPISNTRVLIVNSKNEICRVNEKGSVYIRTPFLSKGYYNNEKQTLEKFIQNPLSKEKEIVYDTGDYGMYNEERDIVILGRKDGMVKLNGVRIDMNSIEKVILEIKDVSMVKCMVYKEGSIDASLVCFYKSDYTKEEEIKNHCSKFLSLYEMPSMVFKLNEFPMTANGKVDGVGLYESISEKITSREMIEPKTKIEKTLVKLWKEVLAIENVGINDNFLFLGGNSIKQILLRTRIKKELGVAISIEEIFLNPTIHELGQFLQNKIKKDEGKVVKSIPKLEENREEGYIVSNEQMRIWVTSQSEKESIAHNMPHTYNIEGELNIELFKKALQQVVNRHEVLRTSFELNKEGDVVQKINENINVNLMFSYNRIDNSNTSFIDKSIADFSETLFNFEQAPLFKIMLLQLEETKFKLCTVMHHIIGDYTSDQILIKEIVSLYTNYKDNKNIDLTPLKIQYKDYASWIKKHIQLNEFIKEKEFWSSSLKNIKRQSKWYNISEEQNFKGAYVIRQLPEKLVVDIKELCLKYNYNLMGIISAALGVLVYKTTSQKNVVIGVPVNLRNHPDLLNQVGLYLNLLPLNVAIKEENSVKDLVKDTLQQQIKMIDNSFYPFDLIVDDFEEQYKENLIDRIDVYVNYINHEDSNINIENLTVYPEIRKTKKSKFPICFYISNYGESISFRIEYQVSIFSETEIEKIANRFIKCLEGFTYSPDKKIGKIDVIDKETIPSFSF</sequence>
<dbReference type="Pfam" id="PF00668">
    <property type="entry name" value="Condensation"/>
    <property type="match status" value="1"/>
</dbReference>
<dbReference type="Proteomes" id="UP001242342">
    <property type="component" value="Unassembled WGS sequence"/>
</dbReference>
<dbReference type="PROSITE" id="PS50075">
    <property type="entry name" value="CARRIER"/>
    <property type="match status" value="1"/>
</dbReference>
<evidence type="ECO:0000313" key="5">
    <source>
        <dbReference type="Proteomes" id="UP001242342"/>
    </source>
</evidence>
<dbReference type="GO" id="GO:0005737">
    <property type="term" value="C:cytoplasm"/>
    <property type="evidence" value="ECO:0007669"/>
    <property type="project" value="TreeGrafter"/>
</dbReference>
<feature type="domain" description="Carrier" evidence="1">
    <location>
        <begin position="544"/>
        <end position="619"/>
    </location>
</feature>
<dbReference type="InterPro" id="IPR042099">
    <property type="entry name" value="ANL_N_sf"/>
</dbReference>
<keyword evidence="5" id="KW-1185">Reference proteome</keyword>
<dbReference type="GO" id="GO:0044550">
    <property type="term" value="P:secondary metabolite biosynthetic process"/>
    <property type="evidence" value="ECO:0007669"/>
    <property type="project" value="TreeGrafter"/>
</dbReference>
<accession>A0A2G1BY93</accession>
<dbReference type="Proteomes" id="UP000222163">
    <property type="component" value="Unassembled WGS sequence"/>
</dbReference>
<evidence type="ECO:0000313" key="4">
    <source>
        <dbReference type="Proteomes" id="UP000222163"/>
    </source>
</evidence>
<dbReference type="SUPFAM" id="SSF47336">
    <property type="entry name" value="ACP-like"/>
    <property type="match status" value="1"/>
</dbReference>
<dbReference type="GO" id="GO:0031177">
    <property type="term" value="F:phosphopantetheine binding"/>
    <property type="evidence" value="ECO:0007669"/>
    <property type="project" value="TreeGrafter"/>
</dbReference>
<gene>
    <name evidence="3" type="ORF">CSC81_02305</name>
    <name evidence="2" type="ORF">Q8W23_14455</name>
</gene>
<protein>
    <submittedName>
        <fullName evidence="2">Condensation domain-containing protein</fullName>
    </submittedName>
</protein>
<evidence type="ECO:0000313" key="2">
    <source>
        <dbReference type="EMBL" id="MDP2542676.1"/>
    </source>
</evidence>
<dbReference type="InterPro" id="IPR045851">
    <property type="entry name" value="AMP-bd_C_sf"/>
</dbReference>
<dbReference type="InterPro" id="IPR000873">
    <property type="entry name" value="AMP-dep_synth/lig_dom"/>
</dbReference>
<evidence type="ECO:0000259" key="1">
    <source>
        <dbReference type="PROSITE" id="PS50075"/>
    </source>
</evidence>
<dbReference type="Pfam" id="PF00501">
    <property type="entry name" value="AMP-binding"/>
    <property type="match status" value="1"/>
</dbReference>
<organism evidence="3 4">
    <name type="scientific">Tenacibaculum discolor</name>
    <dbReference type="NCBI Taxonomy" id="361581"/>
    <lineage>
        <taxon>Bacteria</taxon>
        <taxon>Pseudomonadati</taxon>
        <taxon>Bacteroidota</taxon>
        <taxon>Flavobacteriia</taxon>
        <taxon>Flavobacteriales</taxon>
        <taxon>Flavobacteriaceae</taxon>
        <taxon>Tenacibaculum</taxon>
    </lineage>
</organism>
<dbReference type="Gene3D" id="3.30.559.30">
    <property type="entry name" value="Nonribosomal peptide synthetase, condensation domain"/>
    <property type="match status" value="1"/>
</dbReference>
<dbReference type="PANTHER" id="PTHR45527:SF1">
    <property type="entry name" value="FATTY ACID SYNTHASE"/>
    <property type="match status" value="1"/>
</dbReference>
<evidence type="ECO:0000313" key="3">
    <source>
        <dbReference type="EMBL" id="PHN99031.1"/>
    </source>
</evidence>
<dbReference type="Gene3D" id="3.30.559.10">
    <property type="entry name" value="Chloramphenicol acetyltransferase-like domain"/>
    <property type="match status" value="1"/>
</dbReference>
<proteinExistence type="predicted"/>
<dbReference type="RefSeq" id="WP_099214157.1">
    <property type="nucleotide sequence ID" value="NZ_JAUYVU010000013.1"/>
</dbReference>
<dbReference type="SUPFAM" id="SSF52777">
    <property type="entry name" value="CoA-dependent acyltransferases"/>
    <property type="match status" value="2"/>
</dbReference>
<reference evidence="2 5" key="3">
    <citation type="submission" date="2023-07" db="EMBL/GenBank/DDBJ databases">
        <title>Genome content predicts the carbon catabolic preferences of heterotrophic bacteria.</title>
        <authorList>
            <person name="Gralka M."/>
        </authorList>
    </citation>
    <scope>NUCLEOTIDE SEQUENCE [LARGE SCALE GENOMIC DNA]</scope>
    <source>
        <strain evidence="2 5">4G03</strain>
    </source>
</reference>
<dbReference type="EMBL" id="JAUYVU010000013">
    <property type="protein sequence ID" value="MDP2542676.1"/>
    <property type="molecule type" value="Genomic_DNA"/>
</dbReference>